<accession>Q9RJ92</accession>
<evidence type="ECO:0000256" key="1">
    <source>
        <dbReference type="ARBA" id="ARBA00022527"/>
    </source>
</evidence>
<dbReference type="PANTHER" id="PTHR35526:SF3">
    <property type="entry name" value="ANTI-SIGMA-F FACTOR RSBW"/>
    <property type="match status" value="1"/>
</dbReference>
<keyword evidence="5" id="KW-1185">Reference proteome</keyword>
<name>Q9RJ92_STRCO</name>
<feature type="compositionally biased region" description="Basic and acidic residues" evidence="2">
    <location>
        <begin position="1"/>
        <end position="30"/>
    </location>
</feature>
<keyword evidence="1" id="KW-0808">Transferase</keyword>
<dbReference type="OrthoDB" id="5184679at2"/>
<dbReference type="GO" id="GO:0016989">
    <property type="term" value="F:sigma factor antagonist activity"/>
    <property type="evidence" value="ECO:0000318"/>
    <property type="project" value="GO_Central"/>
</dbReference>
<feature type="domain" description="Histidine kinase/HSP90-like ATPase" evidence="3">
    <location>
        <begin position="70"/>
        <end position="171"/>
    </location>
</feature>
<evidence type="ECO:0000313" key="4">
    <source>
        <dbReference type="EMBL" id="CAB61190.1"/>
    </source>
</evidence>
<dbReference type="InterPro" id="IPR036890">
    <property type="entry name" value="HATPase_C_sf"/>
</dbReference>
<reference evidence="4 5" key="2">
    <citation type="journal article" date="2002" name="Nature">
        <title>Complete genome sequence of the model actinomycete Streptomyces coelicolor A3(2).</title>
        <authorList>
            <person name="Bentley S.D."/>
            <person name="Chater K.F."/>
            <person name="Cerdeno-Tarraga A.M."/>
            <person name="Challis G.L."/>
            <person name="Thomson N.R."/>
            <person name="James K.D."/>
            <person name="Harris D.E."/>
            <person name="Quail M.A."/>
            <person name="Kieser H."/>
            <person name="Harper D."/>
            <person name="Bateman A."/>
            <person name="Brown S."/>
            <person name="Chandra G."/>
            <person name="Chen C.W."/>
            <person name="Collins M."/>
            <person name="Cronin A."/>
            <person name="Fraser A."/>
            <person name="Goble A."/>
            <person name="Hidalgo J."/>
            <person name="Hornsby T."/>
            <person name="Howarth S."/>
            <person name="Huang C.H."/>
            <person name="Kieser T."/>
            <person name="Larke L."/>
            <person name="Murphy L."/>
            <person name="Oliver K."/>
            <person name="O'Neil S."/>
            <person name="Rabbinowitsch E."/>
            <person name="Rajandream M.A."/>
            <person name="Rutherford K."/>
            <person name="Rutter S."/>
            <person name="Seeger K."/>
            <person name="Saunders D."/>
            <person name="Sharp S."/>
            <person name="Squares R."/>
            <person name="Squares S."/>
            <person name="Taylor K."/>
            <person name="Warren T."/>
            <person name="Wietzorrek A."/>
            <person name="Woodward J."/>
            <person name="Barrell B.G."/>
            <person name="Parkhill J."/>
            <person name="Hopwood D.A."/>
        </authorList>
    </citation>
    <scope>NUCLEOTIDE SEQUENCE [LARGE SCALE GENOMIC DNA]</scope>
    <source>
        <strain evidence="5">ATCC BAA-471 / A3(2) / M145</strain>
    </source>
</reference>
<keyword evidence="1" id="KW-0418">Kinase</keyword>
<dbReference type="SUPFAM" id="SSF55874">
    <property type="entry name" value="ATPase domain of HSP90 chaperone/DNA topoisomerase II/histidine kinase"/>
    <property type="match status" value="1"/>
</dbReference>
<dbReference type="InterPro" id="IPR050267">
    <property type="entry name" value="Anti-sigma-factor_SerPK"/>
</dbReference>
<dbReference type="STRING" id="100226.gene:17758256"/>
<dbReference type="GO" id="GO:0045892">
    <property type="term" value="P:negative regulation of DNA-templated transcription"/>
    <property type="evidence" value="ECO:0000318"/>
    <property type="project" value="GO_Central"/>
</dbReference>
<dbReference type="Proteomes" id="UP000001973">
    <property type="component" value="Chromosome"/>
</dbReference>
<proteinExistence type="predicted"/>
<dbReference type="Gene3D" id="3.30.565.10">
    <property type="entry name" value="Histidine kinase-like ATPase, C-terminal domain"/>
    <property type="match status" value="1"/>
</dbReference>
<dbReference type="HOGENOM" id="CLU_090336_22_2_11"/>
<evidence type="ECO:0000313" key="5">
    <source>
        <dbReference type="Proteomes" id="UP000001973"/>
    </source>
</evidence>
<dbReference type="InterPro" id="IPR003594">
    <property type="entry name" value="HATPase_dom"/>
</dbReference>
<dbReference type="GO" id="GO:0004674">
    <property type="term" value="F:protein serine/threonine kinase activity"/>
    <property type="evidence" value="ECO:0007669"/>
    <property type="project" value="UniProtKB-KW"/>
</dbReference>
<gene>
    <name evidence="4" type="ordered locus">SCO0673</name>
    <name evidence="4" type="ORF">SCF91.33c</name>
</gene>
<dbReference type="KEGG" id="sco:SCO0673"/>
<organism evidence="4 5">
    <name type="scientific">Streptomyces coelicolor (strain ATCC BAA-471 / A3(2) / M145)</name>
    <dbReference type="NCBI Taxonomy" id="100226"/>
    <lineage>
        <taxon>Bacteria</taxon>
        <taxon>Bacillati</taxon>
        <taxon>Actinomycetota</taxon>
        <taxon>Actinomycetes</taxon>
        <taxon>Kitasatosporales</taxon>
        <taxon>Streptomycetaceae</taxon>
        <taxon>Streptomyces</taxon>
        <taxon>Streptomyces albidoflavus group</taxon>
    </lineage>
</organism>
<protein>
    <recommendedName>
        <fullName evidence="3">Histidine kinase/HSP90-like ATPase domain-containing protein</fullName>
    </recommendedName>
</protein>
<dbReference type="EMBL" id="AL939106">
    <property type="protein sequence ID" value="CAB61190.1"/>
    <property type="molecule type" value="Genomic_DNA"/>
</dbReference>
<dbReference type="PANTHER" id="PTHR35526">
    <property type="entry name" value="ANTI-SIGMA-F FACTOR RSBW-RELATED"/>
    <property type="match status" value="1"/>
</dbReference>
<keyword evidence="1" id="KW-0723">Serine/threonine-protein kinase</keyword>
<sequence length="175" mass="18899">MGQTERGQRPGAYRESRGPRSRHSAPDRTVRLGMTPAHGPDTADTSVVSAVVEFRGGSAMIPASRDVVHGFVTRLSERGLDLTDAFLDAARLVASELVTNALRHAPGPCRLELTLVDDRVEIAVSDTAEAFPTFLPRDPVRVGRHGLEIVTRLCGEVITKPHATGKTVYARLPLV</sequence>
<dbReference type="PhylomeDB" id="Q9RJ92"/>
<reference evidence="4 5" key="1">
    <citation type="journal article" date="1996" name="Mol. Microbiol.">
        <title>A set of ordered cosmids and a detailed genetic and physical map for the 8 Mb Streptomyces coelicolor A3(2) chromosome.</title>
        <authorList>
            <person name="Redenbach M."/>
            <person name="Kieser H.M."/>
            <person name="Denapaite D."/>
            <person name="Eichner A."/>
            <person name="Cullum J."/>
            <person name="Kinashi H."/>
            <person name="Hopwood D.A."/>
        </authorList>
    </citation>
    <scope>NUCLEOTIDE SEQUENCE [LARGE SCALE GENOMIC DNA]</scope>
    <source>
        <strain evidence="5">ATCC BAA-471 / A3(2) / M145</strain>
    </source>
</reference>
<feature type="region of interest" description="Disordered" evidence="2">
    <location>
        <begin position="1"/>
        <end position="43"/>
    </location>
</feature>
<dbReference type="eggNOG" id="COG2172">
    <property type="taxonomic scope" value="Bacteria"/>
</dbReference>
<dbReference type="Pfam" id="PF13581">
    <property type="entry name" value="HATPase_c_2"/>
    <property type="match status" value="1"/>
</dbReference>
<evidence type="ECO:0000256" key="2">
    <source>
        <dbReference type="SAM" id="MobiDB-lite"/>
    </source>
</evidence>
<dbReference type="CDD" id="cd16936">
    <property type="entry name" value="HATPase_RsbW-like"/>
    <property type="match status" value="1"/>
</dbReference>
<evidence type="ECO:0000259" key="3">
    <source>
        <dbReference type="Pfam" id="PF13581"/>
    </source>
</evidence>
<dbReference type="PaxDb" id="100226-SCO0673"/>
<dbReference type="AlphaFoldDB" id="Q9RJ92"/>
<dbReference type="EMBL" id="AL645882">
    <property type="protein sequence ID" value="CAB61190.1"/>
    <property type="molecule type" value="Genomic_DNA"/>
</dbReference>
<dbReference type="InParanoid" id="Q9RJ92"/>
<dbReference type="PATRIC" id="fig|100226.15.peg.657"/>